<organism evidence="2">
    <name type="scientific">Rhizopus microsporus var. microsporus</name>
    <dbReference type="NCBI Taxonomy" id="86635"/>
    <lineage>
        <taxon>Eukaryota</taxon>
        <taxon>Fungi</taxon>
        <taxon>Fungi incertae sedis</taxon>
        <taxon>Mucoromycota</taxon>
        <taxon>Mucoromycotina</taxon>
        <taxon>Mucoromycetes</taxon>
        <taxon>Mucorales</taxon>
        <taxon>Mucorineae</taxon>
        <taxon>Rhizopodaceae</taxon>
        <taxon>Rhizopus</taxon>
    </lineage>
</organism>
<protein>
    <submittedName>
        <fullName evidence="2">Uncharacterized protein</fullName>
    </submittedName>
</protein>
<dbReference type="Pfam" id="PF11937">
    <property type="entry name" value="DUF3455"/>
    <property type="match status" value="1"/>
</dbReference>
<dbReference type="InterPro" id="IPR021851">
    <property type="entry name" value="DUF3455"/>
</dbReference>
<dbReference type="VEuPathDB" id="FungiDB:BCV72DRAFT_280649"/>
<gene>
    <name evidence="2" type="ORF">BCV72DRAFT_280649</name>
</gene>
<reference evidence="2" key="1">
    <citation type="journal article" date="2016" name="Proc. Natl. Acad. Sci. U.S.A.">
        <title>Lipid metabolic changes in an early divergent fungus govern the establishment of a mutualistic symbiosis with endobacteria.</title>
        <authorList>
            <person name="Lastovetsky O.A."/>
            <person name="Gaspar M.L."/>
            <person name="Mondo S.J."/>
            <person name="LaButti K.M."/>
            <person name="Sandor L."/>
            <person name="Grigoriev I.V."/>
            <person name="Henry S.A."/>
            <person name="Pawlowska T.E."/>
        </authorList>
    </citation>
    <scope>NUCLEOTIDE SEQUENCE [LARGE SCALE GENOMIC DNA]</scope>
    <source>
        <strain evidence="2">ATCC 52814</strain>
    </source>
</reference>
<sequence>MKLLLSAATLLLAASQLALADLIPELGSAAPTHADIKAQLLPPEGSALYDVWYAKGNRIYQCNPEKKGFQHWYAVQTHAFLYPTKGLQQPFDTPGKEIGQLSVAPLDPNNQMANPLDTIPVIYYYPDGSWAGTARPLATTSMEKGRNERGDGKHLDDHLVGVTRHSLDGYLSHAKHIVRLNTLEGVAPPAEQCTTKGAVVNKPFTAYFMFYTDSEGVSLLAEEKVKWERMIQEYTPKH</sequence>
<dbReference type="AlphaFoldDB" id="A0A1X0QS20"/>
<dbReference type="OrthoDB" id="1859733at2759"/>
<evidence type="ECO:0000256" key="1">
    <source>
        <dbReference type="SAM" id="SignalP"/>
    </source>
</evidence>
<accession>A0A1X0QS20</accession>
<feature type="signal peptide" evidence="1">
    <location>
        <begin position="1"/>
        <end position="20"/>
    </location>
</feature>
<proteinExistence type="predicted"/>
<evidence type="ECO:0000313" key="2">
    <source>
        <dbReference type="EMBL" id="ORE02539.1"/>
    </source>
</evidence>
<dbReference type="Proteomes" id="UP000242414">
    <property type="component" value="Unassembled WGS sequence"/>
</dbReference>
<name>A0A1X0QS20_RHIZD</name>
<keyword evidence="1" id="KW-0732">Signal</keyword>
<dbReference type="EMBL" id="KV922045">
    <property type="protein sequence ID" value="ORE02539.1"/>
    <property type="molecule type" value="Genomic_DNA"/>
</dbReference>
<feature type="chain" id="PRO_5012326301" evidence="1">
    <location>
        <begin position="21"/>
        <end position="238"/>
    </location>
</feature>